<feature type="region of interest" description="Disordered" evidence="1">
    <location>
        <begin position="1"/>
        <end position="51"/>
    </location>
</feature>
<sequence length="136" mass="15495">MNRPNSAHRQRDMQPCEHLFPSKERKKCEHLYTENPSPESVGQQIKPQSARKKNLASTMFARKLALACTADTKRPAAHDPWSRGPGHKARSDSIDPGGTYIVRSTCCRLPWVHVDVSVHRRGTVRRRTRSWADRGV</sequence>
<name>A0A2K2CSK0_BRADI</name>
<evidence type="ECO:0000313" key="2">
    <source>
        <dbReference type="EMBL" id="PNT65010.1"/>
    </source>
</evidence>
<dbReference type="InParanoid" id="A0A2K2CSK0"/>
<feature type="compositionally biased region" description="Basic and acidic residues" evidence="1">
    <location>
        <begin position="9"/>
        <end position="32"/>
    </location>
</feature>
<reference evidence="2 3" key="1">
    <citation type="journal article" date="2010" name="Nature">
        <title>Genome sequencing and analysis of the model grass Brachypodium distachyon.</title>
        <authorList>
            <consortium name="International Brachypodium Initiative"/>
        </authorList>
    </citation>
    <scope>NUCLEOTIDE SEQUENCE [LARGE SCALE GENOMIC DNA]</scope>
    <source>
        <strain evidence="2 3">Bd21</strain>
    </source>
</reference>
<reference evidence="2" key="2">
    <citation type="submission" date="2017-06" db="EMBL/GenBank/DDBJ databases">
        <title>WGS assembly of Brachypodium distachyon.</title>
        <authorList>
            <consortium name="The International Brachypodium Initiative"/>
            <person name="Lucas S."/>
            <person name="Harmon-Smith M."/>
            <person name="Lail K."/>
            <person name="Tice H."/>
            <person name="Grimwood J."/>
            <person name="Bruce D."/>
            <person name="Barry K."/>
            <person name="Shu S."/>
            <person name="Lindquist E."/>
            <person name="Wang M."/>
            <person name="Pitluck S."/>
            <person name="Vogel J.P."/>
            <person name="Garvin D.F."/>
            <person name="Mockler T.C."/>
            <person name="Schmutz J."/>
            <person name="Rokhsar D."/>
            <person name="Bevan M.W."/>
        </authorList>
    </citation>
    <scope>NUCLEOTIDE SEQUENCE</scope>
    <source>
        <strain evidence="2">Bd21</strain>
    </source>
</reference>
<evidence type="ECO:0000313" key="3">
    <source>
        <dbReference type="EnsemblPlants" id="PNT65010"/>
    </source>
</evidence>
<dbReference type="AlphaFoldDB" id="A0A2K2CSK0"/>
<dbReference type="EnsemblPlants" id="PNT65010">
    <property type="protein sequence ID" value="PNT65010"/>
    <property type="gene ID" value="BRADI_4g36026v3"/>
</dbReference>
<evidence type="ECO:0000313" key="4">
    <source>
        <dbReference type="Proteomes" id="UP000008810"/>
    </source>
</evidence>
<organism evidence="2">
    <name type="scientific">Brachypodium distachyon</name>
    <name type="common">Purple false brome</name>
    <name type="synonym">Trachynia distachya</name>
    <dbReference type="NCBI Taxonomy" id="15368"/>
    <lineage>
        <taxon>Eukaryota</taxon>
        <taxon>Viridiplantae</taxon>
        <taxon>Streptophyta</taxon>
        <taxon>Embryophyta</taxon>
        <taxon>Tracheophyta</taxon>
        <taxon>Spermatophyta</taxon>
        <taxon>Magnoliopsida</taxon>
        <taxon>Liliopsida</taxon>
        <taxon>Poales</taxon>
        <taxon>Poaceae</taxon>
        <taxon>BOP clade</taxon>
        <taxon>Pooideae</taxon>
        <taxon>Stipodae</taxon>
        <taxon>Brachypodieae</taxon>
        <taxon>Brachypodium</taxon>
    </lineage>
</organism>
<evidence type="ECO:0000256" key="1">
    <source>
        <dbReference type="SAM" id="MobiDB-lite"/>
    </source>
</evidence>
<reference evidence="3" key="3">
    <citation type="submission" date="2018-08" db="UniProtKB">
        <authorList>
            <consortium name="EnsemblPlants"/>
        </authorList>
    </citation>
    <scope>IDENTIFICATION</scope>
    <source>
        <strain evidence="3">cv. Bd21</strain>
    </source>
</reference>
<feature type="region of interest" description="Disordered" evidence="1">
    <location>
        <begin position="71"/>
        <end position="95"/>
    </location>
</feature>
<accession>A0A2K2CSK0</accession>
<dbReference type="Proteomes" id="UP000008810">
    <property type="component" value="Chromosome 4"/>
</dbReference>
<protein>
    <submittedName>
        <fullName evidence="2 3">Uncharacterized protein</fullName>
    </submittedName>
</protein>
<feature type="compositionally biased region" description="Basic and acidic residues" evidence="1">
    <location>
        <begin position="71"/>
        <end position="81"/>
    </location>
</feature>
<dbReference type="Gramene" id="PNT65010">
    <property type="protein sequence ID" value="PNT65010"/>
    <property type="gene ID" value="BRADI_4g36026v3"/>
</dbReference>
<dbReference type="EMBL" id="CM000883">
    <property type="protein sequence ID" value="PNT65010.1"/>
    <property type="molecule type" value="Genomic_DNA"/>
</dbReference>
<keyword evidence="4" id="KW-1185">Reference proteome</keyword>
<gene>
    <name evidence="2" type="ORF">BRADI_4g36026v3</name>
</gene>
<proteinExistence type="predicted"/>
<feature type="compositionally biased region" description="Polar residues" evidence="1">
    <location>
        <begin position="34"/>
        <end position="47"/>
    </location>
</feature>